<dbReference type="Gene3D" id="1.10.287.1490">
    <property type="match status" value="1"/>
</dbReference>
<gene>
    <name evidence="2" type="ORF">GCM10008908_03820</name>
</gene>
<organism evidence="2 3">
    <name type="scientific">Clostridium subterminale</name>
    <dbReference type="NCBI Taxonomy" id="1550"/>
    <lineage>
        <taxon>Bacteria</taxon>
        <taxon>Bacillati</taxon>
        <taxon>Bacillota</taxon>
        <taxon>Clostridia</taxon>
        <taxon>Eubacteriales</taxon>
        <taxon>Clostridiaceae</taxon>
        <taxon>Clostridium</taxon>
    </lineage>
</organism>
<reference evidence="3" key="1">
    <citation type="journal article" date="2019" name="Int. J. Syst. Evol. Microbiol.">
        <title>The Global Catalogue of Microorganisms (GCM) 10K type strain sequencing project: providing services to taxonomists for standard genome sequencing and annotation.</title>
        <authorList>
            <consortium name="The Broad Institute Genomics Platform"/>
            <consortium name="The Broad Institute Genome Sequencing Center for Infectious Disease"/>
            <person name="Wu L."/>
            <person name="Ma J."/>
        </authorList>
    </citation>
    <scope>NUCLEOTIDE SEQUENCE [LARGE SCALE GENOMIC DNA]</scope>
    <source>
        <strain evidence="3">JCM 1417</strain>
    </source>
</reference>
<name>A0ABP3VQ44_CLOSU</name>
<dbReference type="EMBL" id="BAAACI010000001">
    <property type="protein sequence ID" value="GAA0766297.1"/>
    <property type="molecule type" value="Genomic_DNA"/>
</dbReference>
<evidence type="ECO:0000256" key="1">
    <source>
        <dbReference type="SAM" id="Coils"/>
    </source>
</evidence>
<accession>A0ABP3VQ44</accession>
<evidence type="ECO:0000313" key="3">
    <source>
        <dbReference type="Proteomes" id="UP001501047"/>
    </source>
</evidence>
<comment type="caution">
    <text evidence="2">The sequence shown here is derived from an EMBL/GenBank/DDBJ whole genome shotgun (WGS) entry which is preliminary data.</text>
</comment>
<keyword evidence="3" id="KW-1185">Reference proteome</keyword>
<keyword evidence="1" id="KW-0175">Coiled coil</keyword>
<sequence>MDSILSVRISEELKEKFQSLAEVEGINNKEFMDLIIRNYELNKTATATDFIKSDVEELQSITKRILDIYINMIEKNKVKNSEVINSFKGTLEEESNRSEKLKENMESVKKELESLNSQNKELKDSLKECKNLLEKEREDTKGYKELNIMLKEKVSELNSYKNEAENLRSINQDMDANLKTLEREKDSYINKLNEQLKHSATLEDQINDIKSSYENKIVEITEEFSRELRLKDDEIRISIQKELLQKEEEYRKEIWSMKSQYDDKISKLMDDKEQLLLKMRDDINNNK</sequence>
<feature type="coiled-coil region" evidence="1">
    <location>
        <begin position="84"/>
        <end position="198"/>
    </location>
</feature>
<dbReference type="Proteomes" id="UP001501047">
    <property type="component" value="Unassembled WGS sequence"/>
</dbReference>
<dbReference type="RefSeq" id="WP_343823111.1">
    <property type="nucleotide sequence ID" value="NZ_BAAACI010000001.1"/>
</dbReference>
<evidence type="ECO:0000313" key="2">
    <source>
        <dbReference type="EMBL" id="GAA0766297.1"/>
    </source>
</evidence>
<protein>
    <submittedName>
        <fullName evidence="2">Uncharacterized protein</fullName>
    </submittedName>
</protein>
<proteinExistence type="predicted"/>